<evidence type="ECO:0000256" key="1">
    <source>
        <dbReference type="ARBA" id="ARBA00022801"/>
    </source>
</evidence>
<dbReference type="InterPro" id="IPR051695">
    <property type="entry name" value="Phosphoglycerate_Mutase"/>
</dbReference>
<dbReference type="InterPro" id="IPR029033">
    <property type="entry name" value="His_PPase_superfam"/>
</dbReference>
<dbReference type="EMBL" id="CP002780">
    <property type="protein sequence ID" value="AEG58818.1"/>
    <property type="molecule type" value="Genomic_DNA"/>
</dbReference>
<name>F6DS56_DESRL</name>
<dbReference type="CDD" id="cd07067">
    <property type="entry name" value="HP_PGM_like"/>
    <property type="match status" value="1"/>
</dbReference>
<dbReference type="Proteomes" id="UP000009234">
    <property type="component" value="Chromosome"/>
</dbReference>
<dbReference type="GO" id="GO:0009236">
    <property type="term" value="P:cobalamin biosynthetic process"/>
    <property type="evidence" value="ECO:0007669"/>
    <property type="project" value="UniProtKB-UniRule"/>
</dbReference>
<dbReference type="PIRSF" id="PIRSF000709">
    <property type="entry name" value="6PFK_2-Ptase"/>
    <property type="match status" value="1"/>
</dbReference>
<dbReference type="AlphaFoldDB" id="F6DS56"/>
<dbReference type="EC" id="3.1.3.73" evidence="2"/>
<dbReference type="STRING" id="696281.Desru_0532"/>
<accession>F6DS56</accession>
<reference evidence="5 6" key="2">
    <citation type="journal article" date="2012" name="Stand. Genomic Sci.">
        <title>Complete genome sequence of the sulfate-reducing firmicute Desulfotomaculum ruminis type strain (DL(T)).</title>
        <authorList>
            <person name="Spring S."/>
            <person name="Visser M."/>
            <person name="Lu M."/>
            <person name="Copeland A."/>
            <person name="Lapidus A."/>
            <person name="Lucas S."/>
            <person name="Cheng J.F."/>
            <person name="Han C."/>
            <person name="Tapia R."/>
            <person name="Goodwin L.A."/>
            <person name="Pitluck S."/>
            <person name="Ivanova N."/>
            <person name="Land M."/>
            <person name="Hauser L."/>
            <person name="Larimer F."/>
            <person name="Rohde M."/>
            <person name="Goker M."/>
            <person name="Detter J.C."/>
            <person name="Kyrpides N.C."/>
            <person name="Woyke T."/>
            <person name="Schaap P.J."/>
            <person name="Plugge C.M."/>
            <person name="Muyzer G."/>
            <person name="Kuever J."/>
            <person name="Pereira I.A."/>
            <person name="Parshina S.N."/>
            <person name="Bernier-Latmani R."/>
            <person name="Stams A.J."/>
            <person name="Klenk H.P."/>
        </authorList>
    </citation>
    <scope>NUCLEOTIDE SEQUENCE [LARGE SCALE GENOMIC DNA]</scope>
    <source>
        <strain evidence="6">ATCC 23193 / DSM 2154 / NCIB 8452 / DL</strain>
    </source>
</reference>
<evidence type="ECO:0000313" key="5">
    <source>
        <dbReference type="EMBL" id="AEG58818.1"/>
    </source>
</evidence>
<evidence type="ECO:0000256" key="3">
    <source>
        <dbReference type="PIRSR" id="PIRSR613078-1"/>
    </source>
</evidence>
<sequence>MEPRLIYLIRHGMIAVNGSKRFIGQIDLPLNEEGINQAKRLRQELSCIRFSNIYCSDLQRSVQTAEIIAAKHGLQPVICPELREIRLGEWEGRSFEEINRKYPEEFKARGRDIVNYQPPGGESFAHCNQRILDKLEEILGSTSGNILITGHAGVNRLILCRVMGMPIQNLFRVCQDYGCLNLILYGNFGYRLKKLNQVYRMIPV</sequence>
<dbReference type="OrthoDB" id="9781415at2"/>
<feature type="active site" description="Proton donor/acceptor" evidence="3">
    <location>
        <position position="84"/>
    </location>
</feature>
<dbReference type="InterPro" id="IPR017578">
    <property type="entry name" value="Ribazole_CobC"/>
</dbReference>
<dbReference type="GO" id="GO:0043456">
    <property type="term" value="P:regulation of pentose-phosphate shunt"/>
    <property type="evidence" value="ECO:0007669"/>
    <property type="project" value="TreeGrafter"/>
</dbReference>
<evidence type="ECO:0000256" key="2">
    <source>
        <dbReference type="NCBIfam" id="TIGR03162"/>
    </source>
</evidence>
<dbReference type="GO" id="GO:0004331">
    <property type="term" value="F:fructose-2,6-bisphosphate 2-phosphatase activity"/>
    <property type="evidence" value="ECO:0007669"/>
    <property type="project" value="TreeGrafter"/>
</dbReference>
<dbReference type="GO" id="GO:0045820">
    <property type="term" value="P:negative regulation of glycolytic process"/>
    <property type="evidence" value="ECO:0007669"/>
    <property type="project" value="TreeGrafter"/>
</dbReference>
<dbReference type="SUPFAM" id="SSF53254">
    <property type="entry name" value="Phosphoglycerate mutase-like"/>
    <property type="match status" value="1"/>
</dbReference>
<dbReference type="HOGENOM" id="CLU_033323_8_4_9"/>
<dbReference type="RefSeq" id="WP_013840593.1">
    <property type="nucleotide sequence ID" value="NC_015589.1"/>
</dbReference>
<reference evidence="6" key="1">
    <citation type="submission" date="2011-05" db="EMBL/GenBank/DDBJ databases">
        <title>Complete sequence of Desulfotomaculum ruminis DSM 2154.</title>
        <authorList>
            <person name="Lucas S."/>
            <person name="Copeland A."/>
            <person name="Lapidus A."/>
            <person name="Cheng J.-F."/>
            <person name="Goodwin L."/>
            <person name="Pitluck S."/>
            <person name="Lu M."/>
            <person name="Detter J.C."/>
            <person name="Han C."/>
            <person name="Tapia R."/>
            <person name="Land M."/>
            <person name="Hauser L."/>
            <person name="Kyrpides N."/>
            <person name="Ivanova N."/>
            <person name="Mikhailova N."/>
            <person name="Pagani I."/>
            <person name="Stams A.J.M."/>
            <person name="Plugge C.M."/>
            <person name="Muyzer G."/>
            <person name="Kuever J."/>
            <person name="Parshina S.N."/>
            <person name="Ivanova A.E."/>
            <person name="Nazina T.N."/>
            <person name="Brambilla E."/>
            <person name="Spring S."/>
            <person name="Klenk H.-P."/>
            <person name="Woyke T."/>
        </authorList>
    </citation>
    <scope>NUCLEOTIDE SEQUENCE [LARGE SCALE GENOMIC DNA]</scope>
    <source>
        <strain evidence="6">ATCC 23193 / DSM 2154 / NCIB 8452 / DL</strain>
    </source>
</reference>
<keyword evidence="1" id="KW-0378">Hydrolase</keyword>
<evidence type="ECO:0000256" key="4">
    <source>
        <dbReference type="PIRSR" id="PIRSR613078-2"/>
    </source>
</evidence>
<feature type="binding site" evidence="4">
    <location>
        <begin position="10"/>
        <end position="17"/>
    </location>
    <ligand>
        <name>substrate</name>
    </ligand>
</feature>
<dbReference type="PANTHER" id="PTHR46517">
    <property type="entry name" value="FRUCTOSE-2,6-BISPHOSPHATASE TIGAR"/>
    <property type="match status" value="1"/>
</dbReference>
<dbReference type="Pfam" id="PF00300">
    <property type="entry name" value="His_Phos_1"/>
    <property type="match status" value="1"/>
</dbReference>
<dbReference type="GO" id="GO:0043755">
    <property type="term" value="F:alpha-ribazole phosphatase activity"/>
    <property type="evidence" value="ECO:0007669"/>
    <property type="project" value="UniProtKB-UniRule"/>
</dbReference>
<dbReference type="PANTHER" id="PTHR46517:SF1">
    <property type="entry name" value="FRUCTOSE-2,6-BISPHOSPHATASE TIGAR"/>
    <property type="match status" value="1"/>
</dbReference>
<protein>
    <recommendedName>
        <fullName evidence="2">Alpha-ribazole phosphatase</fullName>
        <ecNumber evidence="2">3.1.3.73</ecNumber>
    </recommendedName>
</protein>
<gene>
    <name evidence="5" type="ordered locus">Desru_0532</name>
</gene>
<organism evidence="5 6">
    <name type="scientific">Desulforamulus ruminis (strain ATCC 23193 / DSM 2154 / NCIMB 8452 / DL)</name>
    <name type="common">Desulfotomaculum ruminis</name>
    <dbReference type="NCBI Taxonomy" id="696281"/>
    <lineage>
        <taxon>Bacteria</taxon>
        <taxon>Bacillati</taxon>
        <taxon>Bacillota</taxon>
        <taxon>Clostridia</taxon>
        <taxon>Eubacteriales</taxon>
        <taxon>Peptococcaceae</taxon>
        <taxon>Desulforamulus</taxon>
    </lineage>
</organism>
<dbReference type="eggNOG" id="COG0406">
    <property type="taxonomic scope" value="Bacteria"/>
</dbReference>
<dbReference type="InterPro" id="IPR013078">
    <property type="entry name" value="His_Pase_superF_clade-1"/>
</dbReference>
<dbReference type="NCBIfam" id="TIGR03162">
    <property type="entry name" value="ribazole_cobC"/>
    <property type="match status" value="1"/>
</dbReference>
<dbReference type="SMART" id="SM00855">
    <property type="entry name" value="PGAM"/>
    <property type="match status" value="1"/>
</dbReference>
<evidence type="ECO:0000313" key="6">
    <source>
        <dbReference type="Proteomes" id="UP000009234"/>
    </source>
</evidence>
<proteinExistence type="predicted"/>
<dbReference type="Gene3D" id="3.40.50.1240">
    <property type="entry name" value="Phosphoglycerate mutase-like"/>
    <property type="match status" value="1"/>
</dbReference>
<feature type="binding site" evidence="4">
    <location>
        <position position="60"/>
    </location>
    <ligand>
        <name>substrate</name>
    </ligand>
</feature>
<keyword evidence="6" id="KW-1185">Reference proteome</keyword>
<dbReference type="GO" id="GO:0005829">
    <property type="term" value="C:cytosol"/>
    <property type="evidence" value="ECO:0007669"/>
    <property type="project" value="TreeGrafter"/>
</dbReference>
<feature type="active site" description="Tele-phosphohistidine intermediate" evidence="3">
    <location>
        <position position="11"/>
    </location>
</feature>
<dbReference type="KEGG" id="dru:Desru_0532"/>